<evidence type="ECO:0000313" key="3">
    <source>
        <dbReference type="Proteomes" id="UP001153076"/>
    </source>
</evidence>
<organism evidence="2 3">
    <name type="scientific">Carnegiea gigantea</name>
    <dbReference type="NCBI Taxonomy" id="171969"/>
    <lineage>
        <taxon>Eukaryota</taxon>
        <taxon>Viridiplantae</taxon>
        <taxon>Streptophyta</taxon>
        <taxon>Embryophyta</taxon>
        <taxon>Tracheophyta</taxon>
        <taxon>Spermatophyta</taxon>
        <taxon>Magnoliopsida</taxon>
        <taxon>eudicotyledons</taxon>
        <taxon>Gunneridae</taxon>
        <taxon>Pentapetalae</taxon>
        <taxon>Caryophyllales</taxon>
        <taxon>Cactineae</taxon>
        <taxon>Cactaceae</taxon>
        <taxon>Cactoideae</taxon>
        <taxon>Echinocereeae</taxon>
        <taxon>Carnegiea</taxon>
    </lineage>
</organism>
<dbReference type="GO" id="GO:0009451">
    <property type="term" value="P:RNA modification"/>
    <property type="evidence" value="ECO:0007669"/>
    <property type="project" value="InterPro"/>
</dbReference>
<dbReference type="InterPro" id="IPR002885">
    <property type="entry name" value="PPR_rpt"/>
</dbReference>
<accession>A0A9Q1KXK3</accession>
<gene>
    <name evidence="2" type="ORF">Cgig2_017794</name>
</gene>
<keyword evidence="3" id="KW-1185">Reference proteome</keyword>
<comment type="caution">
    <text evidence="2">The sequence shown here is derived from an EMBL/GenBank/DDBJ whole genome shotgun (WGS) entry which is preliminary data.</text>
</comment>
<dbReference type="PANTHER" id="PTHR47926">
    <property type="entry name" value="PENTATRICOPEPTIDE REPEAT-CONTAINING PROTEIN"/>
    <property type="match status" value="1"/>
</dbReference>
<proteinExistence type="predicted"/>
<reference evidence="2" key="1">
    <citation type="submission" date="2022-04" db="EMBL/GenBank/DDBJ databases">
        <title>Carnegiea gigantea Genome sequencing and assembly v2.</title>
        <authorList>
            <person name="Copetti D."/>
            <person name="Sanderson M.J."/>
            <person name="Burquez A."/>
            <person name="Wojciechowski M.F."/>
        </authorList>
    </citation>
    <scope>NUCLEOTIDE SEQUENCE</scope>
    <source>
        <strain evidence="2">SGP5-SGP5p</strain>
        <tissue evidence="2">Aerial part</tissue>
    </source>
</reference>
<dbReference type="InterPro" id="IPR046960">
    <property type="entry name" value="PPR_At4g14850-like_plant"/>
</dbReference>
<dbReference type="AlphaFoldDB" id="A0A9Q1KXK3"/>
<sequence length="243" mass="26802">MVEKGLGPDGYTCSCLISAFARSWMVGEGEQIHGRVLSSGYCSNVFVGASLVNLYCLVVNVGGFASAYKVVDEMPERNVETWNTLLAGYRIFKEMPSRSTVSWMNMNMGFAKHSFAEKAVDVFEWIKNSGEVKPDAITFIGVLSACSHVGNSEIAYHAARNLTAVLEEDQIVDYLVPVSNVLAVAKRWQEFAIVRRKVGSQNTAGRSWIQINGTTHDFVAGDSIRENASLICDMLNRLIREMG</sequence>
<evidence type="ECO:0008006" key="4">
    <source>
        <dbReference type="Google" id="ProtNLM"/>
    </source>
</evidence>
<dbReference type="GO" id="GO:0003723">
    <property type="term" value="F:RNA binding"/>
    <property type="evidence" value="ECO:0007669"/>
    <property type="project" value="InterPro"/>
</dbReference>
<name>A0A9Q1KXK3_9CARY</name>
<keyword evidence="1" id="KW-0677">Repeat</keyword>
<dbReference type="InterPro" id="IPR011990">
    <property type="entry name" value="TPR-like_helical_dom_sf"/>
</dbReference>
<dbReference type="EMBL" id="JAKOGI010000009">
    <property type="protein sequence ID" value="KAJ8451403.1"/>
    <property type="molecule type" value="Genomic_DNA"/>
</dbReference>
<evidence type="ECO:0000313" key="2">
    <source>
        <dbReference type="EMBL" id="KAJ8451403.1"/>
    </source>
</evidence>
<evidence type="ECO:0000256" key="1">
    <source>
        <dbReference type="ARBA" id="ARBA00022737"/>
    </source>
</evidence>
<dbReference type="OrthoDB" id="185373at2759"/>
<dbReference type="Proteomes" id="UP001153076">
    <property type="component" value="Unassembled WGS sequence"/>
</dbReference>
<dbReference type="Gene3D" id="1.25.40.10">
    <property type="entry name" value="Tetratricopeptide repeat domain"/>
    <property type="match status" value="1"/>
</dbReference>
<protein>
    <recommendedName>
        <fullName evidence="4">Pentatricopeptide repeat-containing protein</fullName>
    </recommendedName>
</protein>
<dbReference type="PANTHER" id="PTHR47926:SF347">
    <property type="entry name" value="PENTATRICOPEPTIDE REPEAT-CONTAINING PROTEIN"/>
    <property type="match status" value="1"/>
</dbReference>
<dbReference type="Pfam" id="PF01535">
    <property type="entry name" value="PPR"/>
    <property type="match status" value="1"/>
</dbReference>